<dbReference type="Proteomes" id="UP000589818">
    <property type="component" value="Unassembled WGS sequence"/>
</dbReference>
<evidence type="ECO:0000313" key="1">
    <source>
        <dbReference type="EMBL" id="MBB2888712.1"/>
    </source>
</evidence>
<sequence>MPASTMGMHYNTPKVSVFDPRGLPVCSVDYWREVEGIAAQARFNRTLHDAAGFPIKQWDPRLWALHKDDPAVPANLTTVHSLLGHPVCTNSVDAGSTVSLLGLADQVLFSWDSRGIRREVEYDDLLRPVAVFEHLATEPRRCAERMEYVRAEPEAQDHNQCGELIRQDSPGGTVLFESFAITGQCTRQAQHFTLEAVAPDWPEPIAEREALLEPDEGAISTWRYGPHGDVLEMVDARQNTQRFDFTRDGRLRQSELKLAGKLTWQALVREIEYNADGQVTREVAGNDVQTTLTYCAESGHLMTRRAHSERTGELQHLLYDYDRMGNVLSIEDKALAVRYFNNQRVEPVSRFWYDSFYQLIAAIGWEAGAPNQGPASVGRNDPAALGNYHQTFSHDESGNLLKLAHVGAQSPGRELKAARYSNRCLPYRNGVPPTENEIAAAFDAKGNLLELDQGRLLTWDLRNQLQSVSPVERDSRRNDCECYFYDTGGQRVRKIRSLQTNARTVKAEVRYMPGLEMRTDSGTGEVLHVITAQAGLNTVRVLHWVSDPPSGVNDQYRYNLVDHLRSCTLELADDARIISQEVFYPFGETAWFAGSDVVGVDNKTIRYSGKERDATRLYYYGFRYYVPWLFRWLNPDPAGKVDGLNLYWMTRNNPVSLIDDSGAISKKPFSNGLRAPVIATGNEREVPGAKPVDAGKPIHMVPFTGQSADILKALSIPEFSHVGVNTDLLMSTKVAYSPQVSSQLANKEGASFIFSMQRMTYSGAAKGEFNALKVVDIAAGEIPEQSSAVSGYWAAQGGYVDIPVHPKGTDPEFVFTPGFSGCSLTVDQLNDNVLRVRHVEGAKEDAQYNKLPSAEHGMGLSASMEFTDYGFDVDENNSVITETTGFAFMRYDRKIKAWDIHYQTLQGAATIGKYSPTRRGFFGATKSSVNVFERTKVRNTMSKKVVTARQ</sequence>
<proteinExistence type="predicted"/>
<gene>
    <name evidence="1" type="ORF">FHR69_004681</name>
</gene>
<name>A0ACC5MJB4_9PSED</name>
<accession>A0ACC5MJB4</accession>
<evidence type="ECO:0000313" key="2">
    <source>
        <dbReference type="Proteomes" id="UP000589818"/>
    </source>
</evidence>
<organism evidence="1 2">
    <name type="scientific">Pseudomonas umsongensis</name>
    <dbReference type="NCBI Taxonomy" id="198618"/>
    <lineage>
        <taxon>Bacteria</taxon>
        <taxon>Pseudomonadati</taxon>
        <taxon>Pseudomonadota</taxon>
        <taxon>Gammaproteobacteria</taxon>
        <taxon>Pseudomonadales</taxon>
        <taxon>Pseudomonadaceae</taxon>
        <taxon>Pseudomonas</taxon>
    </lineage>
</organism>
<keyword evidence="2" id="KW-1185">Reference proteome</keyword>
<reference evidence="1" key="1">
    <citation type="submission" date="2020-08" db="EMBL/GenBank/DDBJ databases">
        <title>Plant associated metagenomes--Microbial community diversity and host control of community assembly across model and emerging plant ecological genomics systems.</title>
        <authorList>
            <person name="Dangl J."/>
        </authorList>
    </citation>
    <scope>NUCLEOTIDE SEQUENCE</scope>
    <source>
        <strain evidence="1">KD5</strain>
    </source>
</reference>
<protein>
    <submittedName>
        <fullName evidence="1">RHS repeat-associated protein</fullName>
    </submittedName>
</protein>
<dbReference type="EMBL" id="JACHVR010000003">
    <property type="protein sequence ID" value="MBB2888712.1"/>
    <property type="molecule type" value="Genomic_DNA"/>
</dbReference>
<comment type="caution">
    <text evidence="1">The sequence shown here is derived from an EMBL/GenBank/DDBJ whole genome shotgun (WGS) entry which is preliminary data.</text>
</comment>